<dbReference type="SUPFAM" id="SSF48498">
    <property type="entry name" value="Tetracyclin repressor-like, C-terminal domain"/>
    <property type="match status" value="1"/>
</dbReference>
<evidence type="ECO:0000256" key="3">
    <source>
        <dbReference type="ARBA" id="ARBA00023163"/>
    </source>
</evidence>
<evidence type="ECO:0000256" key="4">
    <source>
        <dbReference type="PROSITE-ProRule" id="PRU00335"/>
    </source>
</evidence>
<dbReference type="EMBL" id="BAAATD010000006">
    <property type="protein sequence ID" value="GAA2608829.1"/>
    <property type="molecule type" value="Genomic_DNA"/>
</dbReference>
<dbReference type="PROSITE" id="PS01081">
    <property type="entry name" value="HTH_TETR_1"/>
    <property type="match status" value="1"/>
</dbReference>
<dbReference type="Proteomes" id="UP001501509">
    <property type="component" value="Unassembled WGS sequence"/>
</dbReference>
<dbReference type="PRINTS" id="PR00455">
    <property type="entry name" value="HTHTETR"/>
</dbReference>
<evidence type="ECO:0000313" key="6">
    <source>
        <dbReference type="EMBL" id="GAA2608829.1"/>
    </source>
</evidence>
<evidence type="ECO:0000256" key="1">
    <source>
        <dbReference type="ARBA" id="ARBA00023015"/>
    </source>
</evidence>
<organism evidence="6 7">
    <name type="scientific">Actinomadura fulvescens</name>
    <dbReference type="NCBI Taxonomy" id="46160"/>
    <lineage>
        <taxon>Bacteria</taxon>
        <taxon>Bacillati</taxon>
        <taxon>Actinomycetota</taxon>
        <taxon>Actinomycetes</taxon>
        <taxon>Streptosporangiales</taxon>
        <taxon>Thermomonosporaceae</taxon>
        <taxon>Actinomadura</taxon>
    </lineage>
</organism>
<dbReference type="Gene3D" id="1.10.357.10">
    <property type="entry name" value="Tetracycline Repressor, domain 2"/>
    <property type="match status" value="1"/>
</dbReference>
<dbReference type="SUPFAM" id="SSF46689">
    <property type="entry name" value="Homeodomain-like"/>
    <property type="match status" value="1"/>
</dbReference>
<dbReference type="Pfam" id="PF00440">
    <property type="entry name" value="TetR_N"/>
    <property type="match status" value="1"/>
</dbReference>
<dbReference type="InterPro" id="IPR036271">
    <property type="entry name" value="Tet_transcr_reg_TetR-rel_C_sf"/>
</dbReference>
<keyword evidence="3" id="KW-0804">Transcription</keyword>
<dbReference type="InterPro" id="IPR009057">
    <property type="entry name" value="Homeodomain-like_sf"/>
</dbReference>
<dbReference type="PROSITE" id="PS50977">
    <property type="entry name" value="HTH_TETR_2"/>
    <property type="match status" value="1"/>
</dbReference>
<proteinExistence type="predicted"/>
<keyword evidence="1" id="KW-0805">Transcription regulation</keyword>
<sequence>MPRVSEEHRERRRQQILDAAQSCFARKGFHETSLQEIFRESGLSAGAVYRYFRSKDELIGAIAARSQPLVAALLEEILDADELPPLDEIVARFATGVTGRMGPSGAVRIAPQGWALATYNRPIHLAISELLDNTRSWWVRVAERLRDDGRLPPDADPYAVAVVLTSIIPGFILQRLVLGDVDAETLRAGIRILLSSEPPPPHAAHPAPGNILNQAL</sequence>
<dbReference type="InterPro" id="IPR050109">
    <property type="entry name" value="HTH-type_TetR-like_transc_reg"/>
</dbReference>
<protein>
    <submittedName>
        <fullName evidence="6">TetR/AcrR family transcriptional regulator</fullName>
    </submittedName>
</protein>
<dbReference type="RefSeq" id="WP_344544393.1">
    <property type="nucleotide sequence ID" value="NZ_BAAATD010000006.1"/>
</dbReference>
<evidence type="ECO:0000256" key="2">
    <source>
        <dbReference type="ARBA" id="ARBA00023125"/>
    </source>
</evidence>
<evidence type="ECO:0000259" key="5">
    <source>
        <dbReference type="PROSITE" id="PS50977"/>
    </source>
</evidence>
<dbReference type="InterPro" id="IPR001647">
    <property type="entry name" value="HTH_TetR"/>
</dbReference>
<feature type="domain" description="HTH tetR-type" evidence="5">
    <location>
        <begin position="10"/>
        <end position="70"/>
    </location>
</feature>
<keyword evidence="2 4" id="KW-0238">DNA-binding</keyword>
<feature type="DNA-binding region" description="H-T-H motif" evidence="4">
    <location>
        <begin position="33"/>
        <end position="52"/>
    </location>
</feature>
<comment type="caution">
    <text evidence="6">The sequence shown here is derived from an EMBL/GenBank/DDBJ whole genome shotgun (WGS) entry which is preliminary data.</text>
</comment>
<gene>
    <name evidence="6" type="ORF">GCM10010411_48840</name>
</gene>
<dbReference type="InterPro" id="IPR023772">
    <property type="entry name" value="DNA-bd_HTH_TetR-type_CS"/>
</dbReference>
<dbReference type="PANTHER" id="PTHR30055:SF234">
    <property type="entry name" value="HTH-TYPE TRANSCRIPTIONAL REGULATOR BETI"/>
    <property type="match status" value="1"/>
</dbReference>
<reference evidence="6 7" key="1">
    <citation type="journal article" date="2019" name="Int. J. Syst. Evol. Microbiol.">
        <title>The Global Catalogue of Microorganisms (GCM) 10K type strain sequencing project: providing services to taxonomists for standard genome sequencing and annotation.</title>
        <authorList>
            <consortium name="The Broad Institute Genomics Platform"/>
            <consortium name="The Broad Institute Genome Sequencing Center for Infectious Disease"/>
            <person name="Wu L."/>
            <person name="Ma J."/>
        </authorList>
    </citation>
    <scope>NUCLEOTIDE SEQUENCE [LARGE SCALE GENOMIC DNA]</scope>
    <source>
        <strain evidence="6 7">JCM 6833</strain>
    </source>
</reference>
<name>A0ABN3Q0Z1_9ACTN</name>
<accession>A0ABN3Q0Z1</accession>
<evidence type="ECO:0000313" key="7">
    <source>
        <dbReference type="Proteomes" id="UP001501509"/>
    </source>
</evidence>
<dbReference type="PANTHER" id="PTHR30055">
    <property type="entry name" value="HTH-TYPE TRANSCRIPTIONAL REGULATOR RUTR"/>
    <property type="match status" value="1"/>
</dbReference>
<keyword evidence="7" id="KW-1185">Reference proteome</keyword>